<comment type="caution">
    <text evidence="1">The sequence shown here is derived from an EMBL/GenBank/DDBJ whole genome shotgun (WGS) entry which is preliminary data.</text>
</comment>
<dbReference type="PATRIC" id="fig|1293597.4.peg.1610"/>
<dbReference type="Proteomes" id="UP000051074">
    <property type="component" value="Unassembled WGS sequence"/>
</dbReference>
<sequence length="85" mass="9374">MITYQDFLETFNAISQDYHAWGTGRGGAAVVVAIVSNYTGEMAASLRADSLAWDFKESSFNSKELDLMSKLAGNMPEFRGEINDD</sequence>
<protein>
    <submittedName>
        <fullName evidence="1">Uncharacterized protein</fullName>
    </submittedName>
</protein>
<evidence type="ECO:0000313" key="2">
    <source>
        <dbReference type="Proteomes" id="UP000051074"/>
    </source>
</evidence>
<name>A0A0R1LX48_9LACO</name>
<evidence type="ECO:0000313" key="1">
    <source>
        <dbReference type="EMBL" id="KRL00190.1"/>
    </source>
</evidence>
<gene>
    <name evidence="1" type="ORF">FC20_GL001509</name>
</gene>
<dbReference type="AlphaFoldDB" id="A0A0R1LX48"/>
<accession>A0A0R1LX48</accession>
<reference evidence="1 2" key="1">
    <citation type="journal article" date="2015" name="Genome Announc.">
        <title>Expanding the biotechnology potential of lactobacilli through comparative genomics of 213 strains and associated genera.</title>
        <authorList>
            <person name="Sun Z."/>
            <person name="Harris H.M."/>
            <person name="McCann A."/>
            <person name="Guo C."/>
            <person name="Argimon S."/>
            <person name="Zhang W."/>
            <person name="Yang X."/>
            <person name="Jeffery I.B."/>
            <person name="Cooney J.C."/>
            <person name="Kagawa T.F."/>
            <person name="Liu W."/>
            <person name="Song Y."/>
            <person name="Salvetti E."/>
            <person name="Wrobel A."/>
            <person name="Rasinkangas P."/>
            <person name="Parkhill J."/>
            <person name="Rea M.C."/>
            <person name="O'Sullivan O."/>
            <person name="Ritari J."/>
            <person name="Douillard F.P."/>
            <person name="Paul Ross R."/>
            <person name="Yang R."/>
            <person name="Briner A.E."/>
            <person name="Felis G.E."/>
            <person name="de Vos W.M."/>
            <person name="Barrangou R."/>
            <person name="Klaenhammer T.R."/>
            <person name="Caufield P.W."/>
            <person name="Cui Y."/>
            <person name="Zhang H."/>
            <person name="O'Toole P.W."/>
        </authorList>
    </citation>
    <scope>NUCLEOTIDE SEQUENCE [LARGE SCALE GENOMIC DNA]</scope>
    <source>
        <strain evidence="1 2">DSM 19284</strain>
    </source>
</reference>
<proteinExistence type="predicted"/>
<organism evidence="1 2">
    <name type="scientific">Lactobacillus equicursoris DSM 19284 = JCM 14600 = CIP 110162</name>
    <dbReference type="NCBI Taxonomy" id="1293597"/>
    <lineage>
        <taxon>Bacteria</taxon>
        <taxon>Bacillati</taxon>
        <taxon>Bacillota</taxon>
        <taxon>Bacilli</taxon>
        <taxon>Lactobacillales</taxon>
        <taxon>Lactobacillaceae</taxon>
        <taxon>Lactobacillus</taxon>
    </lineage>
</organism>
<keyword evidence="2" id="KW-1185">Reference proteome</keyword>
<dbReference type="EMBL" id="AZDU01000056">
    <property type="protein sequence ID" value="KRL00190.1"/>
    <property type="molecule type" value="Genomic_DNA"/>
</dbReference>